<sequence>MKVAFITNKPYEDCETFIKAQVDGLPFKMLHYWGRKIPFNIEATKPSILFSGFRKLGLIKKKSNLSRFVEDLHLKNIQLIFAQYGMMGEEVLKACKILNLSLVVHFHGHDAVRKSVLEHYENYKKLFSYERLTIISVSKEMTKRLIAIGCPEHKIAYNVYGPANNYLELKPRYSKKQFISIGRFVDKKAPHLTILAFNELLKNHNDVVLIYAGDGVLLDSCKDLVEALGISENVIFPGRITPNEYQNYLSESLAYVQHSIEAQDGDMEGTPVSILEASAAGLPVVSTIHAGIPDIILHEQTGLLSGEKDIPAMTKHLLWVLENPQESQIMGMRGKRKIENNYTMSHYLNNLTKIIEIANAKK</sequence>
<dbReference type="InterPro" id="IPR001296">
    <property type="entry name" value="Glyco_trans_1"/>
</dbReference>
<evidence type="ECO:0000256" key="2">
    <source>
        <dbReference type="ARBA" id="ARBA00022679"/>
    </source>
</evidence>
<dbReference type="AlphaFoldDB" id="A0A7W2R3B7"/>
<dbReference type="GO" id="GO:0016757">
    <property type="term" value="F:glycosyltransferase activity"/>
    <property type="evidence" value="ECO:0007669"/>
    <property type="project" value="UniProtKB-KW"/>
</dbReference>
<name>A0A7W2R3B7_9FLAO</name>
<comment type="caution">
    <text evidence="4">The sequence shown here is derived from an EMBL/GenBank/DDBJ whole genome shotgun (WGS) entry which is preliminary data.</text>
</comment>
<feature type="domain" description="Glycosyl transferase family 1" evidence="3">
    <location>
        <begin position="174"/>
        <end position="336"/>
    </location>
</feature>
<evidence type="ECO:0000259" key="3">
    <source>
        <dbReference type="Pfam" id="PF00534"/>
    </source>
</evidence>
<gene>
    <name evidence="4" type="ORF">H3Z82_08175</name>
</gene>
<dbReference type="PANTHER" id="PTHR12526:SF510">
    <property type="entry name" value="D-INOSITOL 3-PHOSPHATE GLYCOSYLTRANSFERASE"/>
    <property type="match status" value="1"/>
</dbReference>
<keyword evidence="2 4" id="KW-0808">Transferase</keyword>
<dbReference type="Proteomes" id="UP000541857">
    <property type="component" value="Unassembled WGS sequence"/>
</dbReference>
<dbReference type="RefSeq" id="WP_182204667.1">
    <property type="nucleotide sequence ID" value="NZ_JACGLT010000005.1"/>
</dbReference>
<dbReference type="PANTHER" id="PTHR12526">
    <property type="entry name" value="GLYCOSYLTRANSFERASE"/>
    <property type="match status" value="1"/>
</dbReference>
<keyword evidence="5" id="KW-1185">Reference proteome</keyword>
<organism evidence="4 5">
    <name type="scientific">Gelidibacter maritimus</name>
    <dbReference type="NCBI Taxonomy" id="2761487"/>
    <lineage>
        <taxon>Bacteria</taxon>
        <taxon>Pseudomonadati</taxon>
        <taxon>Bacteroidota</taxon>
        <taxon>Flavobacteriia</taxon>
        <taxon>Flavobacteriales</taxon>
        <taxon>Flavobacteriaceae</taxon>
        <taxon>Gelidibacter</taxon>
    </lineage>
</organism>
<dbReference type="Gene3D" id="3.40.50.2000">
    <property type="entry name" value="Glycogen Phosphorylase B"/>
    <property type="match status" value="2"/>
</dbReference>
<dbReference type="Pfam" id="PF00534">
    <property type="entry name" value="Glycos_transf_1"/>
    <property type="match status" value="1"/>
</dbReference>
<evidence type="ECO:0000256" key="1">
    <source>
        <dbReference type="ARBA" id="ARBA00022676"/>
    </source>
</evidence>
<dbReference type="EMBL" id="JACGLT010000005">
    <property type="protein sequence ID" value="MBA6152696.1"/>
    <property type="molecule type" value="Genomic_DNA"/>
</dbReference>
<dbReference type="SUPFAM" id="SSF53756">
    <property type="entry name" value="UDP-Glycosyltransferase/glycogen phosphorylase"/>
    <property type="match status" value="1"/>
</dbReference>
<protein>
    <submittedName>
        <fullName evidence="4">Glycosyltransferase</fullName>
    </submittedName>
</protein>
<keyword evidence="1" id="KW-0328">Glycosyltransferase</keyword>
<accession>A0A7W2R3B7</accession>
<evidence type="ECO:0000313" key="5">
    <source>
        <dbReference type="Proteomes" id="UP000541857"/>
    </source>
</evidence>
<reference evidence="4 5" key="1">
    <citation type="submission" date="2020-07" db="EMBL/GenBank/DDBJ databases">
        <title>Bacterium isolated from marine sediment.</title>
        <authorList>
            <person name="Shang D."/>
        </authorList>
    </citation>
    <scope>NUCLEOTIDE SEQUENCE [LARGE SCALE GENOMIC DNA]</scope>
    <source>
        <strain evidence="4 5">F6074</strain>
    </source>
</reference>
<evidence type="ECO:0000313" key="4">
    <source>
        <dbReference type="EMBL" id="MBA6152696.1"/>
    </source>
</evidence>
<proteinExistence type="predicted"/>